<dbReference type="Pfam" id="PF13715">
    <property type="entry name" value="CarbopepD_reg_2"/>
    <property type="match status" value="1"/>
</dbReference>
<comment type="similarity">
    <text evidence="8 9">Belongs to the TonB-dependent receptor family.</text>
</comment>
<dbReference type="NCBIfam" id="TIGR04057">
    <property type="entry name" value="SusC_RagA_signa"/>
    <property type="match status" value="1"/>
</dbReference>
<protein>
    <submittedName>
        <fullName evidence="13">TonB-dependent receptor</fullName>
    </submittedName>
</protein>
<keyword evidence="5 9" id="KW-0798">TonB box</keyword>
<dbReference type="InterPro" id="IPR012910">
    <property type="entry name" value="Plug_dom"/>
</dbReference>
<evidence type="ECO:0000256" key="9">
    <source>
        <dbReference type="RuleBase" id="RU003357"/>
    </source>
</evidence>
<dbReference type="OrthoDB" id="9768177at2"/>
<dbReference type="Pfam" id="PF07715">
    <property type="entry name" value="Plug"/>
    <property type="match status" value="1"/>
</dbReference>
<dbReference type="InterPro" id="IPR023996">
    <property type="entry name" value="TonB-dep_OMP_SusC/RagA"/>
</dbReference>
<dbReference type="Gene3D" id="2.40.170.20">
    <property type="entry name" value="TonB-dependent receptor, beta-barrel domain"/>
    <property type="match status" value="1"/>
</dbReference>
<evidence type="ECO:0000259" key="11">
    <source>
        <dbReference type="Pfam" id="PF00593"/>
    </source>
</evidence>
<feature type="domain" description="TonB-dependent receptor-like beta-barrel" evidence="11">
    <location>
        <begin position="528"/>
        <end position="903"/>
    </location>
</feature>
<feature type="signal peptide" evidence="10">
    <location>
        <begin position="1"/>
        <end position="28"/>
    </location>
</feature>
<name>A0A3G2L343_9FLAO</name>
<evidence type="ECO:0000256" key="8">
    <source>
        <dbReference type="PROSITE-ProRule" id="PRU01360"/>
    </source>
</evidence>
<evidence type="ECO:0000256" key="2">
    <source>
        <dbReference type="ARBA" id="ARBA00022448"/>
    </source>
</evidence>
<evidence type="ECO:0000256" key="3">
    <source>
        <dbReference type="ARBA" id="ARBA00022452"/>
    </source>
</evidence>
<comment type="subcellular location">
    <subcellularLocation>
        <location evidence="1 8">Cell outer membrane</location>
        <topology evidence="1 8">Multi-pass membrane protein</topology>
    </subcellularLocation>
</comment>
<dbReference type="NCBIfam" id="TIGR04056">
    <property type="entry name" value="OMP_RagA_SusC"/>
    <property type="match status" value="1"/>
</dbReference>
<proteinExistence type="inferred from homology"/>
<dbReference type="RefSeq" id="WP_121847742.1">
    <property type="nucleotide sequence ID" value="NZ_CP032050.1"/>
</dbReference>
<dbReference type="InterPro" id="IPR037066">
    <property type="entry name" value="Plug_dom_sf"/>
</dbReference>
<keyword evidence="4 8" id="KW-0812">Transmembrane</keyword>
<dbReference type="SUPFAM" id="SSF56935">
    <property type="entry name" value="Porins"/>
    <property type="match status" value="1"/>
</dbReference>
<keyword evidence="14" id="KW-1185">Reference proteome</keyword>
<dbReference type="Pfam" id="PF00593">
    <property type="entry name" value="TonB_dep_Rec_b-barrel"/>
    <property type="match status" value="1"/>
</dbReference>
<keyword evidence="6 8" id="KW-0472">Membrane</keyword>
<keyword evidence="7 8" id="KW-0998">Cell outer membrane</keyword>
<dbReference type="Proteomes" id="UP000276309">
    <property type="component" value="Chromosome"/>
</dbReference>
<evidence type="ECO:0000256" key="5">
    <source>
        <dbReference type="ARBA" id="ARBA00023077"/>
    </source>
</evidence>
<dbReference type="InterPro" id="IPR000531">
    <property type="entry name" value="Beta-barrel_TonB"/>
</dbReference>
<keyword evidence="3 8" id="KW-1134">Transmembrane beta strand</keyword>
<dbReference type="GO" id="GO:0009279">
    <property type="term" value="C:cell outer membrane"/>
    <property type="evidence" value="ECO:0007669"/>
    <property type="project" value="UniProtKB-SubCell"/>
</dbReference>
<feature type="chain" id="PRO_5018292065" evidence="10">
    <location>
        <begin position="29"/>
        <end position="1172"/>
    </location>
</feature>
<sequence>MKIKILKIRVKPKMLAYLLLWFSLKSLASPFDVPFEKSKDDIKITLSEKSRTLIELFDDIESSSEVSFVYNKNVMELGQKRSIDFNDTPLPSVMHEISQSFPIQYKIIANTVTVTLKSINQDRIKVSGQVLDGEGNALMGASIMEMGSQNGVISDFDGMFTINLQRGGTLAFSYLGMVTQTLDISEPQSNLVVQLKSDEQMLEEVVVVGYGSKSKEKLIDAVTKVDVSTIENRPLSNAANALQGVSPGLNISQTSGKPGESPRINIRGFTSINGGSPLVIVDGVEGNINNLNPDDIESISVLKDAGASAIYGARGAFGVVLVTTKRAKEGNITVNVSNTTAFSSPTMNTDFLTDPYKSTMLVDEAFRTAVGRSYTGYSEQDYAALLEVSQDPSLARVVIDNRNGRDQYVHYGATDWWNTFFRKNAPSNITNVSLSGGSEKVRTFFSYRNYQSTGILKVQDDIFKQYNLRGKLEVDANDWITFTNNMQYNRSSDLQHGGSQYGDFANPWGSLLWVHALPAYMPTNPDGNALWRTELNNYTVGDGVYAALLHGKSKQETDNQEFSNIATAVISPFDGFDITASYALRKQTYNRYQRSTRIPYSIFVGEVGTMGADRLREYNTQSSYNAFNIYGEYKKQLGNHFLSGMVGFNQESYETKSIEATKMNSISDDLNSLGLATSNAEANGSASAWALQGVFYRLSYDFKKKYLLEVNGRYDGSSRFPSDYRWGFFPSVSAGWVVSNEDFLKDINEISQVKLRASYGSLGNQNIADYAYIPTLNKDIDTGYAIDGSTLDYIESPNLNPRAITWEEVKTLNLGTDLSFFKNRLSVNFDWFQRDTEGMLTKGATLPSVLGAPSPQENAADLQTRGFELSLGYNDYFDLGNDTFDFSIVANLSNSKTKITRFDNPNNSLLDFYEGMTIGELWGYNVDGLFQTEEEVAAHADQTRVSNRIVAAGGLQPGDVKYNDLNNDGVIDEGENTAENSGDRRIIGNTAPQYLYSFKVNAGYKGFDFSAFFQGVGKQDWYPNTDSRLFWAMYNRPYDSFIRKDMVDDIWTPENTDAYFPRLFGYIALSDNDALGAVNNRYLQNVAYLRMKNVTLGYTLPSSISDRLPFNKLRVYFSGENLLTFSKLTDYIDPEAASNSVNFNAPSTSTNRSTAQTIPFSKIYSLGISLQF</sequence>
<evidence type="ECO:0000256" key="7">
    <source>
        <dbReference type="ARBA" id="ARBA00023237"/>
    </source>
</evidence>
<dbReference type="SUPFAM" id="SSF49464">
    <property type="entry name" value="Carboxypeptidase regulatory domain-like"/>
    <property type="match status" value="1"/>
</dbReference>
<keyword evidence="2 8" id="KW-0813">Transport</keyword>
<dbReference type="KEGG" id="emar:D1013_04470"/>
<dbReference type="Gene3D" id="2.170.130.10">
    <property type="entry name" value="TonB-dependent receptor, plug domain"/>
    <property type="match status" value="1"/>
</dbReference>
<evidence type="ECO:0000256" key="10">
    <source>
        <dbReference type="SAM" id="SignalP"/>
    </source>
</evidence>
<dbReference type="InterPro" id="IPR039426">
    <property type="entry name" value="TonB-dep_rcpt-like"/>
</dbReference>
<feature type="domain" description="TonB-dependent receptor plug" evidence="12">
    <location>
        <begin position="216"/>
        <end position="319"/>
    </location>
</feature>
<keyword evidence="13" id="KW-0675">Receptor</keyword>
<evidence type="ECO:0000313" key="13">
    <source>
        <dbReference type="EMBL" id="AYN66690.1"/>
    </source>
</evidence>
<dbReference type="PROSITE" id="PS52016">
    <property type="entry name" value="TONB_DEPENDENT_REC_3"/>
    <property type="match status" value="1"/>
</dbReference>
<organism evidence="13 14">
    <name type="scientific">Euzebyella marina</name>
    <dbReference type="NCBI Taxonomy" id="1761453"/>
    <lineage>
        <taxon>Bacteria</taxon>
        <taxon>Pseudomonadati</taxon>
        <taxon>Bacteroidota</taxon>
        <taxon>Flavobacteriia</taxon>
        <taxon>Flavobacteriales</taxon>
        <taxon>Flavobacteriaceae</taxon>
        <taxon>Euzebyella</taxon>
    </lineage>
</organism>
<keyword evidence="10" id="KW-0732">Signal</keyword>
<dbReference type="AlphaFoldDB" id="A0A3G2L343"/>
<dbReference type="EMBL" id="CP032050">
    <property type="protein sequence ID" value="AYN66690.1"/>
    <property type="molecule type" value="Genomic_DNA"/>
</dbReference>
<accession>A0A3G2L343</accession>
<gene>
    <name evidence="13" type="ORF">D1013_04470</name>
</gene>
<dbReference type="InterPro" id="IPR036942">
    <property type="entry name" value="Beta-barrel_TonB_sf"/>
</dbReference>
<evidence type="ECO:0000256" key="6">
    <source>
        <dbReference type="ARBA" id="ARBA00023136"/>
    </source>
</evidence>
<evidence type="ECO:0000256" key="4">
    <source>
        <dbReference type="ARBA" id="ARBA00022692"/>
    </source>
</evidence>
<dbReference type="InterPro" id="IPR008969">
    <property type="entry name" value="CarboxyPept-like_regulatory"/>
</dbReference>
<evidence type="ECO:0000256" key="1">
    <source>
        <dbReference type="ARBA" id="ARBA00004571"/>
    </source>
</evidence>
<evidence type="ECO:0000313" key="14">
    <source>
        <dbReference type="Proteomes" id="UP000276309"/>
    </source>
</evidence>
<dbReference type="InterPro" id="IPR023997">
    <property type="entry name" value="TonB-dep_OMP_SusC/RagA_CS"/>
</dbReference>
<reference evidence="13 14" key="1">
    <citation type="submission" date="2018-08" db="EMBL/GenBank/DDBJ databases">
        <title>The reduced genetic potential of extracellular carbohydrate catabolism in Euzebyella marina RN62, a Flavobacteriia bacterium isolated from the hadal water.</title>
        <authorList>
            <person name="Xue C."/>
        </authorList>
    </citation>
    <scope>NUCLEOTIDE SEQUENCE [LARGE SCALE GENOMIC DNA]</scope>
    <source>
        <strain evidence="13 14">RN62</strain>
    </source>
</reference>
<dbReference type="FunFam" id="2.170.130.10:FF:000003">
    <property type="entry name" value="SusC/RagA family TonB-linked outer membrane protein"/>
    <property type="match status" value="1"/>
</dbReference>
<evidence type="ECO:0000259" key="12">
    <source>
        <dbReference type="Pfam" id="PF07715"/>
    </source>
</evidence>